<dbReference type="SUPFAM" id="SSF54862">
    <property type="entry name" value="4Fe-4S ferredoxins"/>
    <property type="match status" value="1"/>
</dbReference>
<evidence type="ECO:0000256" key="7">
    <source>
        <dbReference type="ARBA" id="ARBA00023014"/>
    </source>
</evidence>
<dbReference type="InterPro" id="IPR036010">
    <property type="entry name" value="2Fe-2S_ferredoxin-like_sf"/>
</dbReference>
<dbReference type="PANTHER" id="PTHR11615">
    <property type="entry name" value="NITRATE, FORMATE, IRON DEHYDROGENASE"/>
    <property type="match status" value="1"/>
</dbReference>
<proteinExistence type="predicted"/>
<dbReference type="FunFam" id="4.10.260.20:FF:000001">
    <property type="entry name" value="NADP-reducing hydrogenase subunit HndD"/>
    <property type="match status" value="1"/>
</dbReference>
<dbReference type="SMART" id="SM00929">
    <property type="entry name" value="NADH-G_4Fe-4S_3"/>
    <property type="match status" value="1"/>
</dbReference>
<keyword evidence="12" id="KW-1185">Reference proteome</keyword>
<dbReference type="Pfam" id="PF02906">
    <property type="entry name" value="Fe_hyd_lg_C"/>
    <property type="match status" value="1"/>
</dbReference>
<dbReference type="EMBL" id="CP002131">
    <property type="protein sequence ID" value="ADL07466.1"/>
    <property type="molecule type" value="Genomic_DNA"/>
</dbReference>
<accession>D9S239</accession>
<evidence type="ECO:0000313" key="12">
    <source>
        <dbReference type="Proteomes" id="UP000000272"/>
    </source>
</evidence>
<dbReference type="InterPro" id="IPR013352">
    <property type="entry name" value="Fe_hydrogenase_subset"/>
</dbReference>
<sequence length="591" mass="65206">MEMVTLTIDGEKVQVPKGTTILEAARKIGKKIPTLCFLKEINEIGACRMCVVEVKGARALQASCVYPVSEGMEVFTNTPAVRESRKITLELLLSDHNLECPTCIRNLNCELQKLAEELGIKSIHFEGEKHRSIYDDFSPSIVRDTSKCVLCRRCVSTCHKVQGVGVISPNHRGFETMVAPVFDMSLADVACVNCGQCILACPVGALKEKDDTDRVWKALADPEKHVIVQIAPAVRVSLGEEFGLGRGAIVTKKIPAALRRMGFDRVFDTDFSADLTIMEEGHEFIERLQHGGKLPLITSCSPGWIKFCEHYYPEFLENLSTCKSPQQMFGAVAKTYYAQKVGIDPSKIFVVSIMPCTAKKYECQRPEMRSSGYQDVDVVLTTRELSRMLKEAGINLAAMPDEDFDDPLGISTGAGAIFGATGGVMEAALRTVYEVMTGRELKDVEFTEVRGVEGIKEATIDIDGVKVNVAVAHGLGNARKLLDRIKSGEASYHFVEIMGCPGGCVGGGGQPILSAGERWELDYREVRGSAIYEVDRSMPLRKSHENPAVQQLYREFLGKPLSEKSHELLHTHYTRRSKYPEAEKKLDGVTA</sequence>
<evidence type="ECO:0000256" key="4">
    <source>
        <dbReference type="ARBA" id="ARBA00022737"/>
    </source>
</evidence>
<dbReference type="Gene3D" id="3.10.20.740">
    <property type="match status" value="1"/>
</dbReference>
<keyword evidence="6" id="KW-0408">Iron</keyword>
<dbReference type="FunFam" id="3.30.70.20:FF:000035">
    <property type="entry name" value="Iron hydrogenase 1"/>
    <property type="match status" value="1"/>
</dbReference>
<dbReference type="InterPro" id="IPR019574">
    <property type="entry name" value="NADH_UbQ_OxRdtase_Gsu_4Fe4S-bd"/>
</dbReference>
<dbReference type="PROSITE" id="PS51085">
    <property type="entry name" value="2FE2S_FER_2"/>
    <property type="match status" value="1"/>
</dbReference>
<dbReference type="Proteomes" id="UP000000272">
    <property type="component" value="Chromosome"/>
</dbReference>
<keyword evidence="7" id="KW-0411">Iron-sulfur</keyword>
<dbReference type="InterPro" id="IPR003149">
    <property type="entry name" value="Fe_hydrogenase_ssu"/>
</dbReference>
<dbReference type="InterPro" id="IPR004108">
    <property type="entry name" value="Fe_hydrogenase_lsu_C"/>
</dbReference>
<dbReference type="Gene3D" id="4.10.260.20">
    <property type="entry name" value="Iron hydrogenase, small subunit"/>
    <property type="match status" value="1"/>
</dbReference>
<dbReference type="Gene3D" id="3.40.50.1780">
    <property type="match status" value="1"/>
</dbReference>
<dbReference type="SMART" id="SM00902">
    <property type="entry name" value="Fe_hyd_SSU"/>
    <property type="match status" value="1"/>
</dbReference>
<dbReference type="GO" id="GO:0008901">
    <property type="term" value="F:ferredoxin hydrogenase activity"/>
    <property type="evidence" value="ECO:0007669"/>
    <property type="project" value="InterPro"/>
</dbReference>
<dbReference type="eggNOG" id="COG3383">
    <property type="taxonomic scope" value="Bacteria"/>
</dbReference>
<dbReference type="Pfam" id="PF13510">
    <property type="entry name" value="Fer2_4"/>
    <property type="match status" value="1"/>
</dbReference>
<dbReference type="Pfam" id="PF10588">
    <property type="entry name" value="NADH-G_4Fe-4S_3"/>
    <property type="match status" value="1"/>
</dbReference>
<dbReference type="AlphaFoldDB" id="D9S239"/>
<keyword evidence="5" id="KW-0560">Oxidoreductase</keyword>
<dbReference type="CDD" id="cd00207">
    <property type="entry name" value="fer2"/>
    <property type="match status" value="1"/>
</dbReference>
<dbReference type="InterPro" id="IPR049830">
    <property type="entry name" value="HndD"/>
</dbReference>
<dbReference type="PROSITE" id="PS00198">
    <property type="entry name" value="4FE4S_FER_1"/>
    <property type="match status" value="1"/>
</dbReference>
<dbReference type="PROSITE" id="PS51379">
    <property type="entry name" value="4FE4S_FER_2"/>
    <property type="match status" value="2"/>
</dbReference>
<dbReference type="InterPro" id="IPR001041">
    <property type="entry name" value="2Fe-2S_ferredoxin-type"/>
</dbReference>
<evidence type="ECO:0000259" key="9">
    <source>
        <dbReference type="PROSITE" id="PS51379"/>
    </source>
</evidence>
<feature type="domain" description="4Fe-4S ferredoxin-type" evidence="9">
    <location>
        <begin position="139"/>
        <end position="169"/>
    </location>
</feature>
<dbReference type="InterPro" id="IPR009016">
    <property type="entry name" value="Fe_hydrogenase"/>
</dbReference>
<gene>
    <name evidence="11" type="ordered locus">Toce_0697</name>
</gene>
<dbReference type="SUPFAM" id="SSF54292">
    <property type="entry name" value="2Fe-2S ferredoxin-like"/>
    <property type="match status" value="1"/>
</dbReference>
<protein>
    <submittedName>
        <fullName evidence="11">NAD(P)-dependent iron-only hydrogenase catalytic subunit</fullName>
    </submittedName>
</protein>
<dbReference type="SUPFAM" id="SSF53920">
    <property type="entry name" value="Fe-only hydrogenase"/>
    <property type="match status" value="1"/>
</dbReference>
<dbReference type="NCBIfam" id="NF040763">
    <property type="entry name" value="FeFe_hydrog_A6"/>
    <property type="match status" value="1"/>
</dbReference>
<dbReference type="Pfam" id="PF12838">
    <property type="entry name" value="Fer4_7"/>
    <property type="match status" value="1"/>
</dbReference>
<dbReference type="Pfam" id="PF02256">
    <property type="entry name" value="Fe_hyd_SSU"/>
    <property type="match status" value="1"/>
</dbReference>
<dbReference type="OrthoDB" id="9805142at2"/>
<dbReference type="Gene3D" id="3.40.950.10">
    <property type="entry name" value="Fe-only Hydrogenase (Larger Subunit), Chain L, domain 3"/>
    <property type="match status" value="1"/>
</dbReference>
<evidence type="ECO:0000256" key="3">
    <source>
        <dbReference type="ARBA" id="ARBA00022723"/>
    </source>
</evidence>
<name>D9S239_THEOJ</name>
<dbReference type="HOGENOM" id="CLU_018240_2_1_9"/>
<dbReference type="FunFam" id="3.10.20.740:FF:000005">
    <property type="entry name" value="NADH:ubiquinone oxidoreductase subunit"/>
    <property type="match status" value="1"/>
</dbReference>
<dbReference type="NCBIfam" id="TIGR02512">
    <property type="entry name" value="FeFe_hydrog_A"/>
    <property type="match status" value="1"/>
</dbReference>
<organism evidence="11 12">
    <name type="scientific">Thermosediminibacter oceani (strain ATCC BAA-1034 / DSM 16646 / JW/IW-1228P)</name>
    <dbReference type="NCBI Taxonomy" id="555079"/>
    <lineage>
        <taxon>Bacteria</taxon>
        <taxon>Bacillati</taxon>
        <taxon>Bacillota</taxon>
        <taxon>Clostridia</taxon>
        <taxon>Thermosediminibacterales</taxon>
        <taxon>Thermosediminibacteraceae</taxon>
        <taxon>Thermosediminibacter</taxon>
    </lineage>
</organism>
<dbReference type="GO" id="GO:0051539">
    <property type="term" value="F:4 iron, 4 sulfur cluster binding"/>
    <property type="evidence" value="ECO:0007669"/>
    <property type="project" value="UniProtKB-KW"/>
</dbReference>
<dbReference type="RefSeq" id="WP_013275513.1">
    <property type="nucleotide sequence ID" value="NC_014377.1"/>
</dbReference>
<dbReference type="InterPro" id="IPR050340">
    <property type="entry name" value="Cytosolic_Fe-S_CAF"/>
</dbReference>
<dbReference type="KEGG" id="toc:Toce_0697"/>
<dbReference type="STRING" id="555079.Toce_0697"/>
<keyword evidence="1" id="KW-0004">4Fe-4S</keyword>
<evidence type="ECO:0000259" key="8">
    <source>
        <dbReference type="PROSITE" id="PS51085"/>
    </source>
</evidence>
<evidence type="ECO:0000259" key="10">
    <source>
        <dbReference type="PROSITE" id="PS51839"/>
    </source>
</evidence>
<dbReference type="InterPro" id="IPR017900">
    <property type="entry name" value="4Fe4S_Fe_S_CS"/>
</dbReference>
<dbReference type="GO" id="GO:0051537">
    <property type="term" value="F:2 iron, 2 sulfur cluster binding"/>
    <property type="evidence" value="ECO:0007669"/>
    <property type="project" value="UniProtKB-KW"/>
</dbReference>
<dbReference type="GO" id="GO:0005506">
    <property type="term" value="F:iron ion binding"/>
    <property type="evidence" value="ECO:0007669"/>
    <property type="project" value="InterPro"/>
</dbReference>
<feature type="domain" description="4Fe-4S ferredoxin-type" evidence="9">
    <location>
        <begin position="178"/>
        <end position="211"/>
    </location>
</feature>
<feature type="domain" description="2Fe-2S ferredoxin-type" evidence="8">
    <location>
        <begin position="2"/>
        <end position="80"/>
    </location>
</feature>
<dbReference type="PROSITE" id="PS51839">
    <property type="entry name" value="4FE4S_HC3"/>
    <property type="match status" value="1"/>
</dbReference>
<dbReference type="InterPro" id="IPR017896">
    <property type="entry name" value="4Fe4S_Fe-S-bd"/>
</dbReference>
<dbReference type="eggNOG" id="COG4624">
    <property type="taxonomic scope" value="Bacteria"/>
</dbReference>
<keyword evidence="2" id="KW-0001">2Fe-2S</keyword>
<dbReference type="InterPro" id="IPR036991">
    <property type="entry name" value="Fe_hydrogenase_ssu_sf"/>
</dbReference>
<evidence type="ECO:0000256" key="5">
    <source>
        <dbReference type="ARBA" id="ARBA00023002"/>
    </source>
</evidence>
<dbReference type="Gene3D" id="3.30.70.20">
    <property type="match status" value="1"/>
</dbReference>
<keyword evidence="3" id="KW-0479">Metal-binding</keyword>
<keyword evidence="4" id="KW-0677">Repeat</keyword>
<evidence type="ECO:0000256" key="1">
    <source>
        <dbReference type="ARBA" id="ARBA00022485"/>
    </source>
</evidence>
<evidence type="ECO:0000313" key="11">
    <source>
        <dbReference type="EMBL" id="ADL07466.1"/>
    </source>
</evidence>
<evidence type="ECO:0000256" key="6">
    <source>
        <dbReference type="ARBA" id="ARBA00023004"/>
    </source>
</evidence>
<evidence type="ECO:0000256" key="2">
    <source>
        <dbReference type="ARBA" id="ARBA00022714"/>
    </source>
</evidence>
<feature type="domain" description="4Fe-4S His(Cys)3-ligated-type" evidence="10">
    <location>
        <begin position="80"/>
        <end position="119"/>
    </location>
</feature>
<reference evidence="11 12" key="1">
    <citation type="journal article" date="2010" name="Stand. Genomic Sci.">
        <title>Complete genome sequence of Thermosediminibacter oceani type strain (JW/IW-1228P).</title>
        <authorList>
            <person name="Pitluck S."/>
            <person name="Yasawong M."/>
            <person name="Munk C."/>
            <person name="Nolan M."/>
            <person name="Lapidus A."/>
            <person name="Lucas S."/>
            <person name="Glavina Del Rio T."/>
            <person name="Tice H."/>
            <person name="Cheng J.F."/>
            <person name="Bruce D."/>
            <person name="Detter C."/>
            <person name="Tapia R."/>
            <person name="Han C."/>
            <person name="Goodwin L."/>
            <person name="Liolios K."/>
            <person name="Ivanova N."/>
            <person name="Mavromatis K."/>
            <person name="Mikhailova N."/>
            <person name="Pati A."/>
            <person name="Chen A."/>
            <person name="Palaniappan K."/>
            <person name="Land M."/>
            <person name="Hauser L."/>
            <person name="Chang Y.J."/>
            <person name="Jeffries C.D."/>
            <person name="Rohde M."/>
            <person name="Spring S."/>
            <person name="Sikorski J."/>
            <person name="Goker M."/>
            <person name="Woyke T."/>
            <person name="Bristow J."/>
            <person name="Eisen J.A."/>
            <person name="Markowitz V."/>
            <person name="Hugenholtz P."/>
            <person name="Kyrpides N.C."/>
            <person name="Klenk H.P."/>
        </authorList>
    </citation>
    <scope>NUCLEOTIDE SEQUENCE [LARGE SCALE GENOMIC DNA]</scope>
    <source>
        <strain evidence="12">ATCC BAA-1034 / DSM 16646 / JW/IW-1228P</strain>
    </source>
</reference>